<dbReference type="EMBL" id="BK032823">
    <property type="protein sequence ID" value="DAF62397.1"/>
    <property type="molecule type" value="Genomic_DNA"/>
</dbReference>
<reference evidence="1" key="1">
    <citation type="journal article" date="2021" name="Proc. Natl. Acad. Sci. U.S.A.">
        <title>A Catalog of Tens of Thousands of Viruses from Human Metagenomes Reveals Hidden Associations with Chronic Diseases.</title>
        <authorList>
            <person name="Tisza M.J."/>
            <person name="Buck C.B."/>
        </authorList>
    </citation>
    <scope>NUCLEOTIDE SEQUENCE</scope>
    <source>
        <strain evidence="1">CtIty1</strain>
    </source>
</reference>
<proteinExistence type="predicted"/>
<organism evidence="1">
    <name type="scientific">Myoviridae sp. ctIty1</name>
    <dbReference type="NCBI Taxonomy" id="2827673"/>
    <lineage>
        <taxon>Viruses</taxon>
        <taxon>Duplodnaviria</taxon>
        <taxon>Heunggongvirae</taxon>
        <taxon>Uroviricota</taxon>
        <taxon>Caudoviricetes</taxon>
    </lineage>
</organism>
<evidence type="ECO:0000313" key="1">
    <source>
        <dbReference type="EMBL" id="DAF62397.1"/>
    </source>
</evidence>
<accession>A0A8S5TGG8</accession>
<sequence>MNKCCCNDKLTKEDEFMLNWFDVTAEAEFSCSVNVQGNPNPIMDNWTNCECGKNAKALPPKPYGRVAIVVDPLWRYEPYVVTRTLTTFFERYYRRMNLEVIYGGSPRSDFDVEKIAHMYGVDYDHMHKSPLASDFRNPAAMRHCIGDFLCALENFHPYSNTSKLDRVFIFMDNNIAYRASAIYPIIKLCKQNNIPCVLIHSDGQYDEVNEPFYDGYYYDPNSNKLIMGTDRYERFNPGNTIHEIHECHPRRKSEYVYATKSGKPDCQCDHEYGVCRPPIYPPLYDYEGRENGWRGDYYGGPYHHHRNEGTHHLTYDYDDLYDSFMDPCGRLYDSHKLVD</sequence>
<protein>
    <submittedName>
        <fullName evidence="1">Uncharacterized protein</fullName>
    </submittedName>
</protein>
<name>A0A8S5TGG8_9CAUD</name>